<dbReference type="PROSITE" id="PS51257">
    <property type="entry name" value="PROKAR_LIPOPROTEIN"/>
    <property type="match status" value="1"/>
</dbReference>
<dbReference type="InterPro" id="IPR023210">
    <property type="entry name" value="NADP_OxRdtase_dom"/>
</dbReference>
<protein>
    <submittedName>
        <fullName evidence="3">Oxidoreductase</fullName>
    </submittedName>
</protein>
<accession>A0AAN2CB52</accession>
<gene>
    <name evidence="3" type="ORF">WPS_31320</name>
</gene>
<name>A0AAN2CB52_UNVUL</name>
<reference evidence="3 4" key="1">
    <citation type="journal article" date="2022" name="ISME Commun">
        <title>Vulcanimicrobium alpinus gen. nov. sp. nov., the first cultivated representative of the candidate phylum 'Eremiobacterota', is a metabolically versatile aerobic anoxygenic phototroph.</title>
        <authorList>
            <person name="Yabe S."/>
            <person name="Muto K."/>
            <person name="Abe K."/>
            <person name="Yokota A."/>
            <person name="Staudigel H."/>
            <person name="Tebo B.M."/>
        </authorList>
    </citation>
    <scope>NUCLEOTIDE SEQUENCE [LARGE SCALE GENOMIC DNA]</scope>
    <source>
        <strain evidence="3 4">WC8-2</strain>
    </source>
</reference>
<dbReference type="SUPFAM" id="SSF51430">
    <property type="entry name" value="NAD(P)-linked oxidoreductase"/>
    <property type="match status" value="1"/>
</dbReference>
<dbReference type="PANTHER" id="PTHR43625">
    <property type="entry name" value="AFLATOXIN B1 ALDEHYDE REDUCTASE"/>
    <property type="match status" value="1"/>
</dbReference>
<sequence length="324" mass="34601">MIARRLGRSGPQAGAIALGCMGMSEFYDAVADADAIATIHRALDLGMTLIDTSDMYGLGENERLVGRALRDRRERAVLATKTGIVRRSDDPAYRGVNGRPEYVRDACTASLRRLGVDAIDLYYLHRVDPAVPIEETVGAMAELVDAGHVRHLGLSEVPPDLLRRAAAVAPIAALQSEYSLFTRDVETNGVLAEARELGIALVAYAPLGRGMLTAAMRSTDALGAHDLRRRVPRFDPGNFERNLARVDRLATLAASLHCTPAQLGLGWVLARGSDVFALPGSERVAHVEENARAADVAIDARGLALLDDLFPPGAAAGARIRPAG</sequence>
<evidence type="ECO:0000259" key="2">
    <source>
        <dbReference type="Pfam" id="PF00248"/>
    </source>
</evidence>
<keyword evidence="1" id="KW-0560">Oxidoreductase</keyword>
<dbReference type="InterPro" id="IPR036812">
    <property type="entry name" value="NAD(P)_OxRdtase_dom_sf"/>
</dbReference>
<evidence type="ECO:0000313" key="3">
    <source>
        <dbReference type="EMBL" id="BDE07856.1"/>
    </source>
</evidence>
<dbReference type="Gene3D" id="3.20.20.100">
    <property type="entry name" value="NADP-dependent oxidoreductase domain"/>
    <property type="match status" value="1"/>
</dbReference>
<dbReference type="AlphaFoldDB" id="A0AAN2CB52"/>
<dbReference type="GO" id="GO:0016491">
    <property type="term" value="F:oxidoreductase activity"/>
    <property type="evidence" value="ECO:0007669"/>
    <property type="project" value="UniProtKB-KW"/>
</dbReference>
<feature type="domain" description="NADP-dependent oxidoreductase" evidence="2">
    <location>
        <begin position="16"/>
        <end position="308"/>
    </location>
</feature>
<dbReference type="EMBL" id="AP025523">
    <property type="protein sequence ID" value="BDE07856.1"/>
    <property type="molecule type" value="Genomic_DNA"/>
</dbReference>
<organism evidence="3 4">
    <name type="scientific">Vulcanimicrobium alpinum</name>
    <dbReference type="NCBI Taxonomy" id="3016050"/>
    <lineage>
        <taxon>Bacteria</taxon>
        <taxon>Bacillati</taxon>
        <taxon>Vulcanimicrobiota</taxon>
        <taxon>Vulcanimicrobiia</taxon>
        <taxon>Vulcanimicrobiales</taxon>
        <taxon>Vulcanimicrobiaceae</taxon>
        <taxon>Vulcanimicrobium</taxon>
    </lineage>
</organism>
<dbReference type="KEGG" id="vab:WPS_31320"/>
<evidence type="ECO:0000313" key="4">
    <source>
        <dbReference type="Proteomes" id="UP001317532"/>
    </source>
</evidence>
<keyword evidence="4" id="KW-1185">Reference proteome</keyword>
<evidence type="ECO:0000256" key="1">
    <source>
        <dbReference type="ARBA" id="ARBA00023002"/>
    </source>
</evidence>
<dbReference type="Pfam" id="PF00248">
    <property type="entry name" value="Aldo_ket_red"/>
    <property type="match status" value="1"/>
</dbReference>
<dbReference type="GO" id="GO:0005737">
    <property type="term" value="C:cytoplasm"/>
    <property type="evidence" value="ECO:0007669"/>
    <property type="project" value="TreeGrafter"/>
</dbReference>
<proteinExistence type="predicted"/>
<dbReference type="PANTHER" id="PTHR43625:SF40">
    <property type="entry name" value="ALDO-KETO REDUCTASE YAKC [NADP(+)]"/>
    <property type="match status" value="1"/>
</dbReference>
<dbReference type="RefSeq" id="WP_317995419.1">
    <property type="nucleotide sequence ID" value="NZ_AP025523.1"/>
</dbReference>
<dbReference type="Proteomes" id="UP001317532">
    <property type="component" value="Chromosome"/>
</dbReference>
<dbReference type="InterPro" id="IPR050791">
    <property type="entry name" value="Aldo-Keto_reductase"/>
</dbReference>